<dbReference type="Pfam" id="PF00106">
    <property type="entry name" value="adh_short"/>
    <property type="match status" value="1"/>
</dbReference>
<keyword evidence="2 4" id="KW-0560">Oxidoreductase</keyword>
<dbReference type="AlphaFoldDB" id="A0A379YIW7"/>
<comment type="similarity">
    <text evidence="1">Belongs to the short-chain dehydrogenases/reductases (SDR) family.</text>
</comment>
<evidence type="ECO:0000256" key="2">
    <source>
        <dbReference type="ARBA" id="ARBA00023002"/>
    </source>
</evidence>
<evidence type="ECO:0000313" key="5">
    <source>
        <dbReference type="Proteomes" id="UP000254069"/>
    </source>
</evidence>
<evidence type="ECO:0000313" key="4">
    <source>
        <dbReference type="EMBL" id="SUI45714.1"/>
    </source>
</evidence>
<dbReference type="PANTHER" id="PTHR45024:SF2">
    <property type="entry name" value="SCP2 DOMAIN-CONTAINING PROTEIN"/>
    <property type="match status" value="1"/>
</dbReference>
<dbReference type="InterPro" id="IPR002347">
    <property type="entry name" value="SDR_fam"/>
</dbReference>
<name>A0A379YIW7_9GAMM</name>
<dbReference type="GO" id="GO:0016491">
    <property type="term" value="F:oxidoreductase activity"/>
    <property type="evidence" value="ECO:0007669"/>
    <property type="project" value="UniProtKB-KW"/>
</dbReference>
<dbReference type="EMBL" id="UGYO01000001">
    <property type="protein sequence ID" value="SUI45714.1"/>
    <property type="molecule type" value="Genomic_DNA"/>
</dbReference>
<organism evidence="4 5">
    <name type="scientific">Shewanella algae</name>
    <dbReference type="NCBI Taxonomy" id="38313"/>
    <lineage>
        <taxon>Bacteria</taxon>
        <taxon>Pseudomonadati</taxon>
        <taxon>Pseudomonadota</taxon>
        <taxon>Gammaproteobacteria</taxon>
        <taxon>Alteromonadales</taxon>
        <taxon>Shewanellaceae</taxon>
        <taxon>Shewanella</taxon>
    </lineage>
</organism>
<dbReference type="EC" id="1.1.1.-" evidence="4"/>
<keyword evidence="5" id="KW-1185">Reference proteome</keyword>
<evidence type="ECO:0000259" key="3">
    <source>
        <dbReference type="SMART" id="SM00822"/>
    </source>
</evidence>
<protein>
    <submittedName>
        <fullName evidence="4">Short-chain type dehydrogenase/reductase Rv0148</fullName>
        <ecNumber evidence="4">1.1.1.-</ecNumber>
    </submittedName>
</protein>
<dbReference type="InterPro" id="IPR051687">
    <property type="entry name" value="Peroxisomal_Beta-Oxidation"/>
</dbReference>
<dbReference type="PRINTS" id="PR00081">
    <property type="entry name" value="GDHRDH"/>
</dbReference>
<dbReference type="Proteomes" id="UP000254069">
    <property type="component" value="Unassembled WGS sequence"/>
</dbReference>
<dbReference type="SMART" id="SM00822">
    <property type="entry name" value="PKS_KR"/>
    <property type="match status" value="1"/>
</dbReference>
<gene>
    <name evidence="4" type="ORF">NCTC10738_00102</name>
</gene>
<dbReference type="SUPFAM" id="SSF51735">
    <property type="entry name" value="NAD(P)-binding Rossmann-fold domains"/>
    <property type="match status" value="1"/>
</dbReference>
<dbReference type="InterPro" id="IPR036291">
    <property type="entry name" value="NAD(P)-bd_dom_sf"/>
</dbReference>
<dbReference type="RefSeq" id="WP_109248437.1">
    <property type="nucleotide sequence ID" value="NZ_CAXOJE010000008.1"/>
</dbReference>
<dbReference type="InterPro" id="IPR057326">
    <property type="entry name" value="KR_dom"/>
</dbReference>
<proteinExistence type="inferred from homology"/>
<evidence type="ECO:0000256" key="1">
    <source>
        <dbReference type="ARBA" id="ARBA00006484"/>
    </source>
</evidence>
<dbReference type="PANTHER" id="PTHR45024">
    <property type="entry name" value="DEHYDROGENASES, SHORT CHAIN"/>
    <property type="match status" value="1"/>
</dbReference>
<dbReference type="Gene3D" id="3.40.50.720">
    <property type="entry name" value="NAD(P)-binding Rossmann-like Domain"/>
    <property type="match status" value="1"/>
</dbReference>
<dbReference type="CDD" id="cd05233">
    <property type="entry name" value="SDR_c"/>
    <property type="match status" value="1"/>
</dbReference>
<accession>A0A379YIW7</accession>
<reference evidence="4 5" key="1">
    <citation type="submission" date="2018-06" db="EMBL/GenBank/DDBJ databases">
        <authorList>
            <consortium name="Pathogen Informatics"/>
            <person name="Doyle S."/>
        </authorList>
    </citation>
    <scope>NUCLEOTIDE SEQUENCE [LARGE SCALE GENOMIC DNA]</scope>
    <source>
        <strain evidence="4 5">NCTC10738</strain>
    </source>
</reference>
<sequence length="294" mass="31322">MMGFGGRTALISGAASGLGRAFAIGLAQRGASLALLDIDSCKDTLNALSALGADAKAWQCDVADEQRVAKVLQEACDHFGTIELLVACAGIHHPCSFEKLTAKQWRRQLQVDLDGSFFLCHGLWSRMKAQEYGRILLLGGVSGVFGDLFESAWASAKMALLGLTNSLSREGSIHNIRVNSLCPMVTTPMTEKHLALPVQPLFGVNAPLAAGLFLLSEQAPNGQHLLAAAGSISRVRMAETEPGYFHAGACTPELLARVWPELSVATPLGFSDSGEAQIVKWARQAAAEHDIEIE</sequence>
<feature type="domain" description="Ketoreductase" evidence="3">
    <location>
        <begin position="7"/>
        <end position="179"/>
    </location>
</feature>